<dbReference type="Proteomes" id="UP000467385">
    <property type="component" value="Chromosome"/>
</dbReference>
<name>A0A7I7YHW3_9MYCO</name>
<evidence type="ECO:0000313" key="2">
    <source>
        <dbReference type="EMBL" id="BBZ41249.1"/>
    </source>
</evidence>
<sequence>MTNQKPISKQLLILSKRIKRIKPTFSVAQCNIAAVRVETARARDGLLTSDAAANTYCDVRHTGGMLALAEACRLFEEGLVTVEAMDPDRGAGPDTIASPTQKLSPLLR</sequence>
<gene>
    <name evidence="2" type="ORF">MCNS_43120</name>
</gene>
<evidence type="ECO:0000256" key="1">
    <source>
        <dbReference type="SAM" id="MobiDB-lite"/>
    </source>
</evidence>
<dbReference type="AlphaFoldDB" id="A0A7I7YHW3"/>
<feature type="region of interest" description="Disordered" evidence="1">
    <location>
        <begin position="86"/>
        <end position="108"/>
    </location>
</feature>
<keyword evidence="3" id="KW-1185">Reference proteome</keyword>
<feature type="compositionally biased region" description="Polar residues" evidence="1">
    <location>
        <begin position="97"/>
        <end position="108"/>
    </location>
</feature>
<organism evidence="2 3">
    <name type="scientific">Mycobacterium conspicuum</name>
    <dbReference type="NCBI Taxonomy" id="44010"/>
    <lineage>
        <taxon>Bacteria</taxon>
        <taxon>Bacillati</taxon>
        <taxon>Actinomycetota</taxon>
        <taxon>Actinomycetes</taxon>
        <taxon>Mycobacteriales</taxon>
        <taxon>Mycobacteriaceae</taxon>
        <taxon>Mycobacterium</taxon>
    </lineage>
</organism>
<protein>
    <submittedName>
        <fullName evidence="2">Uncharacterized protein</fullName>
    </submittedName>
</protein>
<accession>A0A7I7YHW3</accession>
<proteinExistence type="predicted"/>
<dbReference type="EMBL" id="AP022613">
    <property type="protein sequence ID" value="BBZ41249.1"/>
    <property type="molecule type" value="Genomic_DNA"/>
</dbReference>
<evidence type="ECO:0000313" key="3">
    <source>
        <dbReference type="Proteomes" id="UP000467385"/>
    </source>
</evidence>
<reference evidence="2 3" key="1">
    <citation type="journal article" date="2019" name="Emerg. Microbes Infect.">
        <title>Comprehensive subspecies identification of 175 nontuberculous mycobacteria species based on 7547 genomic profiles.</title>
        <authorList>
            <person name="Matsumoto Y."/>
            <person name="Kinjo T."/>
            <person name="Motooka D."/>
            <person name="Nabeya D."/>
            <person name="Jung N."/>
            <person name="Uechi K."/>
            <person name="Horii T."/>
            <person name="Iida T."/>
            <person name="Fujita J."/>
            <person name="Nakamura S."/>
        </authorList>
    </citation>
    <scope>NUCLEOTIDE SEQUENCE [LARGE SCALE GENOMIC DNA]</scope>
    <source>
        <strain evidence="2 3">JCM 14738</strain>
    </source>
</reference>